<comment type="catalytic activity">
    <reaction evidence="10">
        <text>a (3S)-3-hydroxyacyl-CoA + NAD(+) = a 3-oxoacyl-CoA + NADH + H(+)</text>
        <dbReference type="Rhea" id="RHEA:22432"/>
        <dbReference type="ChEBI" id="CHEBI:15378"/>
        <dbReference type="ChEBI" id="CHEBI:57318"/>
        <dbReference type="ChEBI" id="CHEBI:57540"/>
        <dbReference type="ChEBI" id="CHEBI:57945"/>
        <dbReference type="ChEBI" id="CHEBI:90726"/>
        <dbReference type="EC" id="1.1.1.35"/>
    </reaction>
</comment>
<comment type="pathway">
    <text evidence="1">Lipid metabolism; fatty acid beta-oxidation.</text>
</comment>
<feature type="domain" description="3-hydroxyacyl-CoA dehydrogenase NAD binding" evidence="12">
    <location>
        <begin position="353"/>
        <end position="478"/>
    </location>
</feature>
<dbReference type="InterPro" id="IPR006176">
    <property type="entry name" value="3-OHacyl-CoA_DH_NAD-bd"/>
</dbReference>
<proteinExistence type="inferred from homology"/>
<dbReference type="GO" id="GO:0004300">
    <property type="term" value="F:enoyl-CoA hydratase activity"/>
    <property type="evidence" value="ECO:0007669"/>
    <property type="project" value="TreeGrafter"/>
</dbReference>
<feature type="domain" description="3-hydroxyacyl-CoA dehydrogenase C-terminal" evidence="11">
    <location>
        <begin position="483"/>
        <end position="571"/>
    </location>
</feature>
<dbReference type="PANTHER" id="PTHR43612">
    <property type="entry name" value="TRIFUNCTIONAL ENZYME SUBUNIT ALPHA"/>
    <property type="match status" value="1"/>
</dbReference>
<dbReference type="SUPFAM" id="SSF48179">
    <property type="entry name" value="6-phosphogluconate dehydrogenase C-terminal domain-like"/>
    <property type="match status" value="2"/>
</dbReference>
<protein>
    <submittedName>
        <fullName evidence="13">3-hydroxyacyl-CoA dehydrogenase</fullName>
    </submittedName>
</protein>
<keyword evidence="8" id="KW-0456">Lyase</keyword>
<dbReference type="Pfam" id="PF00725">
    <property type="entry name" value="3HCDH"/>
    <property type="match status" value="1"/>
</dbReference>
<dbReference type="InterPro" id="IPR006108">
    <property type="entry name" value="3HC_DH_C"/>
</dbReference>
<evidence type="ECO:0000256" key="1">
    <source>
        <dbReference type="ARBA" id="ARBA00005005"/>
    </source>
</evidence>
<dbReference type="PANTHER" id="PTHR43612:SF3">
    <property type="entry name" value="TRIFUNCTIONAL ENZYME SUBUNIT ALPHA, MITOCHONDRIAL"/>
    <property type="match status" value="1"/>
</dbReference>
<dbReference type="InterPro" id="IPR001753">
    <property type="entry name" value="Enoyl-CoA_hydra/iso"/>
</dbReference>
<keyword evidence="14" id="KW-1185">Reference proteome</keyword>
<evidence type="ECO:0000256" key="8">
    <source>
        <dbReference type="ARBA" id="ARBA00023239"/>
    </source>
</evidence>
<dbReference type="InterPro" id="IPR008927">
    <property type="entry name" value="6-PGluconate_DH-like_C_sf"/>
</dbReference>
<evidence type="ECO:0000256" key="7">
    <source>
        <dbReference type="ARBA" id="ARBA00023098"/>
    </source>
</evidence>
<comment type="similarity">
    <text evidence="2">In the central section; belongs to the 3-hydroxyacyl-CoA dehydrogenase family.</text>
</comment>
<keyword evidence="4" id="KW-0442">Lipid degradation</keyword>
<keyword evidence="7" id="KW-0443">Lipid metabolism</keyword>
<dbReference type="CDD" id="cd06558">
    <property type="entry name" value="crotonase-like"/>
    <property type="match status" value="1"/>
</dbReference>
<dbReference type="EMBL" id="FZLN01000003">
    <property type="protein sequence ID" value="SNQ29699.1"/>
    <property type="molecule type" value="Genomic_DNA"/>
</dbReference>
<dbReference type="GO" id="GO:0070403">
    <property type="term" value="F:NAD+ binding"/>
    <property type="evidence" value="ECO:0007669"/>
    <property type="project" value="InterPro"/>
</dbReference>
<dbReference type="Pfam" id="PF02737">
    <property type="entry name" value="3HCDH_N"/>
    <property type="match status" value="1"/>
</dbReference>
<dbReference type="AlphaFoldDB" id="A0A217EGR0"/>
<evidence type="ECO:0000259" key="11">
    <source>
        <dbReference type="Pfam" id="PF00725"/>
    </source>
</evidence>
<evidence type="ECO:0000313" key="14">
    <source>
        <dbReference type="Proteomes" id="UP000243463"/>
    </source>
</evidence>
<evidence type="ECO:0000256" key="4">
    <source>
        <dbReference type="ARBA" id="ARBA00022963"/>
    </source>
</evidence>
<dbReference type="InterPro" id="IPR050136">
    <property type="entry name" value="FA_oxidation_alpha_subunit"/>
</dbReference>
<dbReference type="UniPathway" id="UPA00659"/>
<dbReference type="SUPFAM" id="SSF52096">
    <property type="entry name" value="ClpP/crotonase"/>
    <property type="match status" value="1"/>
</dbReference>
<dbReference type="Gene3D" id="1.10.1040.50">
    <property type="match status" value="1"/>
</dbReference>
<evidence type="ECO:0000256" key="9">
    <source>
        <dbReference type="ARBA" id="ARBA00023268"/>
    </source>
</evidence>
<evidence type="ECO:0000256" key="10">
    <source>
        <dbReference type="ARBA" id="ARBA00049556"/>
    </source>
</evidence>
<dbReference type="Gene3D" id="3.90.226.10">
    <property type="entry name" value="2-enoyl-CoA Hydratase, Chain A, domain 1"/>
    <property type="match status" value="1"/>
</dbReference>
<evidence type="ECO:0000259" key="12">
    <source>
        <dbReference type="Pfam" id="PF02737"/>
    </source>
</evidence>
<evidence type="ECO:0000313" key="13">
    <source>
        <dbReference type="EMBL" id="SNQ29699.1"/>
    </source>
</evidence>
<sequence length="697" mass="78280">MIHHGHAITVQMLEGGIAECCFHLQHAILHELNDIQAALAAIKANTSIQGLVVSFQPHSSETNDNNKPYDELLQQEKTDLSTWLEQANQVFNQLEDLTVPKVAILQQSTFDIALEIALCCEYRVMDQHSTLRLTQHQHGIMPYLGGMIRLPRIIGLDHAIDALIYTNSYTATDALDIGLIDAKVAHDDVFPAALKLMQWAIGDSSWSNKQNNKKHALAFRPVEKAMLLYARKEQILADFPIQHMPTGKILLDALLDTIDLDRTEAYDVIQNAMLHVLDSPTRHAVHGLSEAKSIYQQHLPSTRPFQTLAWLGEGYNHYLEHLFVQQPQLNLIIQAPSAQIKLRYAEFAAQWAQQYSIEELTTRLQRIDIANDHASIAHADVIFDTDVSDLPSKLSVLYGLDKAATPTYIVTLHAHQSINALASASHHPIHLIGTYFFHDFYHPQLVEVVCHDKTSAQTLEDALQFIQQLGHTPLIVKDRKGRFIHRVLSAYFFAFNQLIDEGISAPYIDQLLEDFGWTQGPAALADQIGIETCLTFQEQLQAKHTEQVSCFKTLYDADRLGQNNLKGFYAYQSTNQGSFIRSKDSEVADLLPQAESNAQISAQSIIDRLMIALCNEVLHSVSDQTVSYATDADLAAVLAFGFPKHLGGPCRYVEHYGLREYIALCNTYAHLGAHYHAPNWLHDVVEAQTSLFQEHVL</sequence>
<organism evidence="13 14">
    <name type="scientific">Acinetobacter apis</name>
    <dbReference type="NCBI Taxonomy" id="1229165"/>
    <lineage>
        <taxon>Bacteria</taxon>
        <taxon>Pseudomonadati</taxon>
        <taxon>Pseudomonadota</taxon>
        <taxon>Gammaproteobacteria</taxon>
        <taxon>Moraxellales</taxon>
        <taxon>Moraxellaceae</taxon>
        <taxon>Acinetobacter</taxon>
    </lineage>
</organism>
<dbReference type="RefSeq" id="WP_088823751.1">
    <property type="nucleotide sequence ID" value="NZ_FZLN01000003.1"/>
</dbReference>
<gene>
    <name evidence="13" type="ORF">SAMN05444584_1663</name>
</gene>
<dbReference type="InterPro" id="IPR036291">
    <property type="entry name" value="NAD(P)-bd_dom_sf"/>
</dbReference>
<dbReference type="OrthoDB" id="5389341at2"/>
<keyword evidence="9" id="KW-0511">Multifunctional enzyme</keyword>
<keyword evidence="3" id="KW-0276">Fatty acid metabolism</keyword>
<accession>A0A217EGR0</accession>
<evidence type="ECO:0000256" key="6">
    <source>
        <dbReference type="ARBA" id="ARBA00023027"/>
    </source>
</evidence>
<dbReference type="GO" id="GO:0016509">
    <property type="term" value="F:long-chain (3S)-3-hydroxyacyl-CoA dehydrogenase (NAD+) activity"/>
    <property type="evidence" value="ECO:0007669"/>
    <property type="project" value="TreeGrafter"/>
</dbReference>
<evidence type="ECO:0000256" key="3">
    <source>
        <dbReference type="ARBA" id="ARBA00022832"/>
    </source>
</evidence>
<name>A0A217EGR0_9GAMM</name>
<dbReference type="SUPFAM" id="SSF51735">
    <property type="entry name" value="NAD(P)-binding Rossmann-fold domains"/>
    <property type="match status" value="1"/>
</dbReference>
<dbReference type="InterPro" id="IPR029045">
    <property type="entry name" value="ClpP/crotonase-like_dom_sf"/>
</dbReference>
<keyword evidence="6" id="KW-0520">NAD</keyword>
<keyword evidence="5" id="KW-0560">Oxidoreductase</keyword>
<evidence type="ECO:0000256" key="2">
    <source>
        <dbReference type="ARBA" id="ARBA00007005"/>
    </source>
</evidence>
<dbReference type="Proteomes" id="UP000243463">
    <property type="component" value="Unassembled WGS sequence"/>
</dbReference>
<dbReference type="Pfam" id="PF00378">
    <property type="entry name" value="ECH_1"/>
    <property type="match status" value="1"/>
</dbReference>
<reference evidence="14" key="1">
    <citation type="submission" date="2017-06" db="EMBL/GenBank/DDBJ databases">
        <authorList>
            <person name="Varghese N."/>
            <person name="Submissions S."/>
        </authorList>
    </citation>
    <scope>NUCLEOTIDE SEQUENCE [LARGE SCALE GENOMIC DNA]</scope>
    <source>
        <strain evidence="14">ANC 5114</strain>
    </source>
</reference>
<dbReference type="Gene3D" id="3.40.50.720">
    <property type="entry name" value="NAD(P)-binding Rossmann-like Domain"/>
    <property type="match status" value="1"/>
</dbReference>
<dbReference type="GO" id="GO:0006635">
    <property type="term" value="P:fatty acid beta-oxidation"/>
    <property type="evidence" value="ECO:0007669"/>
    <property type="project" value="UniProtKB-UniPathway"/>
</dbReference>
<evidence type="ECO:0000256" key="5">
    <source>
        <dbReference type="ARBA" id="ARBA00023002"/>
    </source>
</evidence>